<dbReference type="Pfam" id="PF19579">
    <property type="entry name" value="FtsL_2"/>
    <property type="match status" value="1"/>
</dbReference>
<dbReference type="EMBL" id="CP114767">
    <property type="protein sequence ID" value="WBA42246.1"/>
    <property type="molecule type" value="Genomic_DNA"/>
</dbReference>
<dbReference type="Proteomes" id="UP001211005">
    <property type="component" value="Chromosome"/>
</dbReference>
<organism evidence="4 5">
    <name type="scientific">Hymenobacter canadensis</name>
    <dbReference type="NCBI Taxonomy" id="2999067"/>
    <lineage>
        <taxon>Bacteria</taxon>
        <taxon>Pseudomonadati</taxon>
        <taxon>Bacteroidota</taxon>
        <taxon>Cytophagia</taxon>
        <taxon>Cytophagales</taxon>
        <taxon>Hymenobacteraceae</taxon>
        <taxon>Hymenobacter</taxon>
    </lineage>
</organism>
<dbReference type="InterPro" id="IPR045755">
    <property type="entry name" value="FtsL-like"/>
</dbReference>
<evidence type="ECO:0000256" key="3">
    <source>
        <dbReference type="SAM" id="Phobius"/>
    </source>
</evidence>
<feature type="region of interest" description="Disordered" evidence="2">
    <location>
        <begin position="212"/>
        <end position="244"/>
    </location>
</feature>
<keyword evidence="3" id="KW-0472">Membrane</keyword>
<dbReference type="RefSeq" id="WP_269560304.1">
    <property type="nucleotide sequence ID" value="NZ_CP114767.1"/>
</dbReference>
<evidence type="ECO:0000313" key="4">
    <source>
        <dbReference type="EMBL" id="WBA42246.1"/>
    </source>
</evidence>
<feature type="transmembrane region" description="Helical" evidence="3">
    <location>
        <begin position="92"/>
        <end position="114"/>
    </location>
</feature>
<evidence type="ECO:0000256" key="1">
    <source>
        <dbReference type="SAM" id="Coils"/>
    </source>
</evidence>
<name>A0ABY7LP95_9BACT</name>
<evidence type="ECO:0000313" key="5">
    <source>
        <dbReference type="Proteomes" id="UP001211005"/>
    </source>
</evidence>
<accession>A0ABY7LP95</accession>
<keyword evidence="3" id="KW-1133">Transmembrane helix</keyword>
<keyword evidence="1" id="KW-0175">Coiled coil</keyword>
<keyword evidence="3" id="KW-0812">Transmembrane</keyword>
<feature type="region of interest" description="Disordered" evidence="2">
    <location>
        <begin position="20"/>
        <end position="55"/>
    </location>
</feature>
<reference evidence="4 5" key="1">
    <citation type="submission" date="2022-12" db="EMBL/GenBank/DDBJ databases">
        <title>Hymenobacter canadensis sp. nov. isolated from lake water of the Cambridge Bay, Canada.</title>
        <authorList>
            <person name="Kim W.H."/>
            <person name="Lee Y.M."/>
        </authorList>
    </citation>
    <scope>NUCLEOTIDE SEQUENCE [LARGE SCALE GENOMIC DNA]</scope>
    <source>
        <strain evidence="4 5">PAMC 29467</strain>
    </source>
</reference>
<evidence type="ECO:0000256" key="2">
    <source>
        <dbReference type="SAM" id="MobiDB-lite"/>
    </source>
</evidence>
<keyword evidence="5" id="KW-1185">Reference proteome</keyword>
<feature type="compositionally biased region" description="Low complexity" evidence="2">
    <location>
        <begin position="228"/>
        <end position="244"/>
    </location>
</feature>
<proteinExistence type="predicted"/>
<sequence length="244" mass="26586">MLIINSNEVALNTIKPVASQPRSNVPRHVEPEPAPLPEAAAPARPAEPAPRPPKAAKALRLAAPRNSWSVFSLLERLTRMDGLFREGLPVRYLPHVLFVMLLILIYIGNTHYATRMNRSIQRLKIEAEDLRADYTTLKSDYMEASKQSEVARKVAAYGLVESSSPPFRIEVPAGRLDEAALDLVPVLTADSLAARTLRDSLRRAGPVGPIDSMSIEVGAPPVPIGTDATGEPATPQPTATPRRR</sequence>
<feature type="coiled-coil region" evidence="1">
    <location>
        <begin position="113"/>
        <end position="147"/>
    </location>
</feature>
<protein>
    <submittedName>
        <fullName evidence="4">FtsL-like putative cell division protein</fullName>
    </submittedName>
</protein>
<gene>
    <name evidence="4" type="ORF">O3303_01510</name>
</gene>